<feature type="transmembrane region" description="Helical" evidence="2">
    <location>
        <begin position="151"/>
        <end position="169"/>
    </location>
</feature>
<accession>A0ABT3NYK9</accession>
<feature type="transmembrane region" description="Helical" evidence="2">
    <location>
        <begin position="65"/>
        <end position="94"/>
    </location>
</feature>
<keyword evidence="1" id="KW-0813">Transport</keyword>
<proteinExistence type="predicted"/>
<evidence type="ECO:0000313" key="3">
    <source>
        <dbReference type="EMBL" id="MCW8086649.1"/>
    </source>
</evidence>
<protein>
    <submittedName>
        <fullName evidence="3">MATE family efflux transporter</fullName>
    </submittedName>
</protein>
<keyword evidence="4" id="KW-1185">Reference proteome</keyword>
<dbReference type="InterPro" id="IPR050222">
    <property type="entry name" value="MATE_MdtK"/>
</dbReference>
<dbReference type="Proteomes" id="UP001526430">
    <property type="component" value="Unassembled WGS sequence"/>
</dbReference>
<feature type="transmembrane region" description="Helical" evidence="2">
    <location>
        <begin position="403"/>
        <end position="420"/>
    </location>
</feature>
<evidence type="ECO:0000256" key="1">
    <source>
        <dbReference type="ARBA" id="ARBA00022448"/>
    </source>
</evidence>
<feature type="transmembrane region" description="Helical" evidence="2">
    <location>
        <begin position="249"/>
        <end position="278"/>
    </location>
</feature>
<sequence length="467" mass="46503">MSTGSTALPAGAAPLAATLAPPVPGAELLRRILKLAAPTTLLAAVQAGGQLFETWLAARQGTAALAGWAIVLPFALLMQMMSAGAMGGGVVSAVARALGARRPDEAAALVLHAVLIAVTAGLLFAVALAGFPRLLLGLIGGAAVADAAAPYAIWLFGLGAIPVWLANTLASVLRGGGRHALAARVLLVTGLAYPPLAWALAEPAGMGLAGAGLAYALTMLAATIGQGAVVLAGGAGFKPTLRIRLSRSLFSRILSVGLVACALATVANLTTILVTARIQSHGPAAVAAYGVSARLEFLMIPLAFGVGSALTALVGRSVGAGDWATARRTAWTGAMLALAVTGPVGLLVALFPRETALAFASDPEVVSIATRALAVIGPSLPGFGVGMAFYFAAMGAGRMRWPVAAGLSRISIAVGGGWLLADALGWGLDGQFLAVALGVTAYGLLTAVAVRPGVWSARPAPAAAPRP</sequence>
<evidence type="ECO:0000313" key="4">
    <source>
        <dbReference type="Proteomes" id="UP001526430"/>
    </source>
</evidence>
<feature type="transmembrane region" description="Helical" evidence="2">
    <location>
        <begin position="213"/>
        <end position="237"/>
    </location>
</feature>
<feature type="transmembrane region" description="Helical" evidence="2">
    <location>
        <begin position="298"/>
        <end position="318"/>
    </location>
</feature>
<dbReference type="EMBL" id="JAPFQI010000010">
    <property type="protein sequence ID" value="MCW8086649.1"/>
    <property type="molecule type" value="Genomic_DNA"/>
</dbReference>
<dbReference type="RefSeq" id="WP_301590735.1">
    <property type="nucleotide sequence ID" value="NZ_JAPFQI010000010.1"/>
</dbReference>
<name>A0ABT3NYK9_9PROT</name>
<gene>
    <name evidence="3" type="ORF">OF850_13515</name>
</gene>
<feature type="transmembrane region" description="Helical" evidence="2">
    <location>
        <begin position="372"/>
        <end position="391"/>
    </location>
</feature>
<evidence type="ECO:0000256" key="2">
    <source>
        <dbReference type="SAM" id="Phobius"/>
    </source>
</evidence>
<dbReference type="InterPro" id="IPR002528">
    <property type="entry name" value="MATE_fam"/>
</dbReference>
<keyword evidence="2" id="KW-0812">Transmembrane</keyword>
<organism evidence="3 4">
    <name type="scientific">Sabulicella glaciei</name>
    <dbReference type="NCBI Taxonomy" id="2984948"/>
    <lineage>
        <taxon>Bacteria</taxon>
        <taxon>Pseudomonadati</taxon>
        <taxon>Pseudomonadota</taxon>
        <taxon>Alphaproteobacteria</taxon>
        <taxon>Acetobacterales</taxon>
        <taxon>Acetobacteraceae</taxon>
        <taxon>Sabulicella</taxon>
    </lineage>
</organism>
<keyword evidence="2" id="KW-0472">Membrane</keyword>
<dbReference type="Pfam" id="PF01554">
    <property type="entry name" value="MatE"/>
    <property type="match status" value="2"/>
</dbReference>
<reference evidence="3 4" key="1">
    <citation type="submission" date="2022-10" db="EMBL/GenBank/DDBJ databases">
        <title>Roseococcus glaciei nov., sp. nov., isolated from glacier.</title>
        <authorList>
            <person name="Liu Q."/>
            <person name="Xin Y.-H."/>
        </authorList>
    </citation>
    <scope>NUCLEOTIDE SEQUENCE [LARGE SCALE GENOMIC DNA]</scope>
    <source>
        <strain evidence="3 4">MDT2-1-1</strain>
    </source>
</reference>
<feature type="transmembrane region" description="Helical" evidence="2">
    <location>
        <begin position="181"/>
        <end position="201"/>
    </location>
</feature>
<feature type="transmembrane region" description="Helical" evidence="2">
    <location>
        <begin position="432"/>
        <end position="450"/>
    </location>
</feature>
<keyword evidence="2" id="KW-1133">Transmembrane helix</keyword>
<feature type="transmembrane region" description="Helical" evidence="2">
    <location>
        <begin position="330"/>
        <end position="352"/>
    </location>
</feature>
<comment type="caution">
    <text evidence="3">The sequence shown here is derived from an EMBL/GenBank/DDBJ whole genome shotgun (WGS) entry which is preliminary data.</text>
</comment>
<dbReference type="PANTHER" id="PTHR43298:SF2">
    <property type="entry name" value="FMN_FAD EXPORTER YEEO-RELATED"/>
    <property type="match status" value="1"/>
</dbReference>
<dbReference type="PANTHER" id="PTHR43298">
    <property type="entry name" value="MULTIDRUG RESISTANCE PROTEIN NORM-RELATED"/>
    <property type="match status" value="1"/>
</dbReference>
<feature type="transmembrane region" description="Helical" evidence="2">
    <location>
        <begin position="106"/>
        <end position="131"/>
    </location>
</feature>